<dbReference type="PANTHER" id="PTHR24189">
    <property type="entry name" value="MYOTROPHIN"/>
    <property type="match status" value="1"/>
</dbReference>
<feature type="transmembrane region" description="Helical" evidence="5">
    <location>
        <begin position="90"/>
        <end position="107"/>
    </location>
</feature>
<reference evidence="6" key="1">
    <citation type="submission" date="2022-10" db="EMBL/GenBank/DDBJ databases">
        <title>Tapping the CABI collections for fungal endophytes: first genome assemblies for Collariella, Neodidymelliopsis, Ascochyta clinopodiicola, Didymella pomorum, Didymosphaeria variabile, Neocosmospora piperis and Neocucurbitaria cava.</title>
        <authorList>
            <person name="Hill R."/>
        </authorList>
    </citation>
    <scope>NUCLEOTIDE SEQUENCE</scope>
    <source>
        <strain evidence="6">IMI 356814</strain>
    </source>
</reference>
<evidence type="ECO:0000256" key="2">
    <source>
        <dbReference type="ARBA" id="ARBA00023043"/>
    </source>
</evidence>
<dbReference type="SMART" id="SM00248">
    <property type="entry name" value="ANK"/>
    <property type="match status" value="3"/>
</dbReference>
<dbReference type="AlphaFoldDB" id="A0A9W9CNH1"/>
<organism evidence="6 7">
    <name type="scientific">Neocucurbitaria cava</name>
    <dbReference type="NCBI Taxonomy" id="798079"/>
    <lineage>
        <taxon>Eukaryota</taxon>
        <taxon>Fungi</taxon>
        <taxon>Dikarya</taxon>
        <taxon>Ascomycota</taxon>
        <taxon>Pezizomycotina</taxon>
        <taxon>Dothideomycetes</taxon>
        <taxon>Pleosporomycetidae</taxon>
        <taxon>Pleosporales</taxon>
        <taxon>Pleosporineae</taxon>
        <taxon>Cucurbitariaceae</taxon>
        <taxon>Neocucurbitaria</taxon>
    </lineage>
</organism>
<gene>
    <name evidence="6" type="ORF">N0V83_003841</name>
</gene>
<evidence type="ECO:0000256" key="5">
    <source>
        <dbReference type="SAM" id="Phobius"/>
    </source>
</evidence>
<dbReference type="OrthoDB" id="194358at2759"/>
<dbReference type="EMBL" id="JAPEUY010000006">
    <property type="protein sequence ID" value="KAJ4372068.1"/>
    <property type="molecule type" value="Genomic_DNA"/>
</dbReference>
<proteinExistence type="predicted"/>
<keyword evidence="1" id="KW-0677">Repeat</keyword>
<keyword evidence="2 3" id="KW-0040">ANK repeat</keyword>
<feature type="region of interest" description="Disordered" evidence="4">
    <location>
        <begin position="132"/>
        <end position="151"/>
    </location>
</feature>
<feature type="repeat" description="ANK" evidence="3">
    <location>
        <begin position="242"/>
        <end position="274"/>
    </location>
</feature>
<evidence type="ECO:0008006" key="8">
    <source>
        <dbReference type="Google" id="ProtNLM"/>
    </source>
</evidence>
<dbReference type="PROSITE" id="PS50297">
    <property type="entry name" value="ANK_REP_REGION"/>
    <property type="match status" value="1"/>
</dbReference>
<keyword evidence="5" id="KW-1133">Transmembrane helix</keyword>
<evidence type="ECO:0000313" key="6">
    <source>
        <dbReference type="EMBL" id="KAJ4372068.1"/>
    </source>
</evidence>
<dbReference type="InterPro" id="IPR036770">
    <property type="entry name" value="Ankyrin_rpt-contain_sf"/>
</dbReference>
<dbReference type="InterPro" id="IPR002110">
    <property type="entry name" value="Ankyrin_rpt"/>
</dbReference>
<dbReference type="PROSITE" id="PS50088">
    <property type="entry name" value="ANK_REPEAT"/>
    <property type="match status" value="1"/>
</dbReference>
<keyword evidence="5" id="KW-0812">Transmembrane</keyword>
<keyword evidence="5" id="KW-0472">Membrane</keyword>
<dbReference type="InterPro" id="IPR050745">
    <property type="entry name" value="Multifunctional_regulatory"/>
</dbReference>
<evidence type="ECO:0000313" key="7">
    <source>
        <dbReference type="Proteomes" id="UP001140560"/>
    </source>
</evidence>
<keyword evidence="7" id="KW-1185">Reference proteome</keyword>
<protein>
    <recommendedName>
        <fullName evidence="8">Ankyrin repeat protein</fullName>
    </recommendedName>
</protein>
<evidence type="ECO:0000256" key="1">
    <source>
        <dbReference type="ARBA" id="ARBA00022737"/>
    </source>
</evidence>
<dbReference type="PANTHER" id="PTHR24189:SF50">
    <property type="entry name" value="ANKYRIN REPEAT AND SOCS BOX PROTEIN 2"/>
    <property type="match status" value="1"/>
</dbReference>
<dbReference type="SUPFAM" id="SSF48403">
    <property type="entry name" value="Ankyrin repeat"/>
    <property type="match status" value="1"/>
</dbReference>
<dbReference type="Gene3D" id="1.25.40.20">
    <property type="entry name" value="Ankyrin repeat-containing domain"/>
    <property type="match status" value="1"/>
</dbReference>
<evidence type="ECO:0000256" key="3">
    <source>
        <dbReference type="PROSITE-ProRule" id="PRU00023"/>
    </source>
</evidence>
<name>A0A9W9CNH1_9PLEO</name>
<dbReference type="Proteomes" id="UP001140560">
    <property type="component" value="Unassembled WGS sequence"/>
</dbReference>
<accession>A0A9W9CNH1</accession>
<evidence type="ECO:0000256" key="4">
    <source>
        <dbReference type="SAM" id="MobiDB-lite"/>
    </source>
</evidence>
<sequence length="415" mass="46730">MTERALELAEWTALKDFIEECREELAAGAESPACLKAMNVRIPPPPSVKLDVFNAMKRGLPSGHHVSNGTWRALQDETPKPALPFSLRRFILFAIILTAFVSLFLRNKTTWSRPLRRSIADQENGKLEAKLSDPRAVPDPEPAVPITTVRHPPPEIEQTLRRRQVRTHPIYRHGTLDEAIHAADLPEIRTRLKNGEDVNQHWPYLIYRLAISPKADDMAKRIEVARLCLDMGADVNSLKGWNGQSALLIAIHFGNVDVARLLIANGAMVNYSPPDSHLSALHRCVRLAATGSAPDTLAIMEMLFGHGANANQVDRLNETPLHKLLMDSWYARHDEATFEKLFPIALCLVEHGAHIMPESLKAKFITDNPLYEFVQAAIWERSKRLATGREFKRKWQLCTGMDDDGLIAEKVLQLR</sequence>
<comment type="caution">
    <text evidence="6">The sequence shown here is derived from an EMBL/GenBank/DDBJ whole genome shotgun (WGS) entry which is preliminary data.</text>
</comment>
<dbReference type="Pfam" id="PF12796">
    <property type="entry name" value="Ank_2"/>
    <property type="match status" value="1"/>
</dbReference>